<dbReference type="RefSeq" id="XP_060362382.1">
    <property type="nucleotide sequence ID" value="XM_060503047.1"/>
</dbReference>
<proteinExistence type="predicted"/>
<comment type="caution">
    <text evidence="1">The sequence shown here is derived from an EMBL/GenBank/DDBJ whole genome shotgun (WGS) entry which is preliminary data.</text>
</comment>
<dbReference type="AlphaFoldDB" id="A0AAD8UDU0"/>
<gene>
    <name evidence="1" type="ORF">BDZ83DRAFT_430922</name>
</gene>
<reference evidence="1" key="1">
    <citation type="submission" date="2021-12" db="EMBL/GenBank/DDBJ databases">
        <title>Comparative genomics, transcriptomics and evolutionary studies reveal genomic signatures of adaptation to plant cell wall in hemibiotrophic fungi.</title>
        <authorList>
            <consortium name="DOE Joint Genome Institute"/>
            <person name="Baroncelli R."/>
            <person name="Diaz J.F."/>
            <person name="Benocci T."/>
            <person name="Peng M."/>
            <person name="Battaglia E."/>
            <person name="Haridas S."/>
            <person name="Andreopoulos W."/>
            <person name="Labutti K."/>
            <person name="Pangilinan J."/>
            <person name="Floch G.L."/>
            <person name="Makela M.R."/>
            <person name="Henrissat B."/>
            <person name="Grigoriev I.V."/>
            <person name="Crouch J.A."/>
            <person name="De Vries R.P."/>
            <person name="Sukno S.A."/>
            <person name="Thon M.R."/>
        </authorList>
    </citation>
    <scope>NUCLEOTIDE SEQUENCE</scope>
    <source>
        <strain evidence="1">CBS 112980</strain>
    </source>
</reference>
<evidence type="ECO:0000313" key="1">
    <source>
        <dbReference type="EMBL" id="KAK1722327.1"/>
    </source>
</evidence>
<evidence type="ECO:0000313" key="2">
    <source>
        <dbReference type="Proteomes" id="UP001244207"/>
    </source>
</evidence>
<name>A0AAD8UDU0_GLOAC</name>
<organism evidence="1 2">
    <name type="scientific">Glomerella acutata</name>
    <name type="common">Colletotrichum acutatum</name>
    <dbReference type="NCBI Taxonomy" id="27357"/>
    <lineage>
        <taxon>Eukaryota</taxon>
        <taxon>Fungi</taxon>
        <taxon>Dikarya</taxon>
        <taxon>Ascomycota</taxon>
        <taxon>Pezizomycotina</taxon>
        <taxon>Sordariomycetes</taxon>
        <taxon>Hypocreomycetidae</taxon>
        <taxon>Glomerellales</taxon>
        <taxon>Glomerellaceae</taxon>
        <taxon>Colletotrichum</taxon>
        <taxon>Colletotrichum acutatum species complex</taxon>
    </lineage>
</organism>
<keyword evidence="2" id="KW-1185">Reference proteome</keyword>
<dbReference type="GeneID" id="85386946"/>
<sequence>MRSCRDESIHSRAPYLYVSSPSICLTIPNVQSIISWHSFAWCPHSYCRHEPTLTLVLCGVVPFVPYCIRILRQYLAGSKWERMLPCLHDVPILHSNTWRITA</sequence>
<dbReference type="EMBL" id="JAHMHS010000081">
    <property type="protein sequence ID" value="KAK1722327.1"/>
    <property type="molecule type" value="Genomic_DNA"/>
</dbReference>
<dbReference type="Proteomes" id="UP001244207">
    <property type="component" value="Unassembled WGS sequence"/>
</dbReference>
<accession>A0AAD8UDU0</accession>
<protein>
    <submittedName>
        <fullName evidence="1">Uncharacterized protein</fullName>
    </submittedName>
</protein>